<feature type="transmembrane region" description="Helical" evidence="7">
    <location>
        <begin position="73"/>
        <end position="90"/>
    </location>
</feature>
<keyword evidence="4 7" id="KW-1133">Transmembrane helix</keyword>
<evidence type="ECO:0000256" key="3">
    <source>
        <dbReference type="ARBA" id="ARBA00022692"/>
    </source>
</evidence>
<keyword evidence="5 7" id="KW-0472">Membrane</keyword>
<gene>
    <name evidence="9" type="ORF">FHX72_002493</name>
</gene>
<evidence type="ECO:0000256" key="6">
    <source>
        <dbReference type="ARBA" id="ARBA00043993"/>
    </source>
</evidence>
<evidence type="ECO:0000259" key="8">
    <source>
        <dbReference type="Pfam" id="PF13515"/>
    </source>
</evidence>
<keyword evidence="10" id="KW-1185">Reference proteome</keyword>
<proteinExistence type="inferred from homology"/>
<feature type="domain" description="Integral membrane bound transporter" evidence="8">
    <location>
        <begin position="35"/>
        <end position="156"/>
    </location>
</feature>
<feature type="transmembrane region" description="Helical" evidence="7">
    <location>
        <begin position="121"/>
        <end position="140"/>
    </location>
</feature>
<dbReference type="Proteomes" id="UP000545286">
    <property type="component" value="Unassembled WGS sequence"/>
</dbReference>
<name>A0A7W4UQ71_9MICO</name>
<comment type="caution">
    <text evidence="9">The sequence shown here is derived from an EMBL/GenBank/DDBJ whole genome shotgun (WGS) entry which is preliminary data.</text>
</comment>
<dbReference type="RefSeq" id="WP_183625329.1">
    <property type="nucleotide sequence ID" value="NZ_JACHWJ010000003.1"/>
</dbReference>
<evidence type="ECO:0000256" key="2">
    <source>
        <dbReference type="ARBA" id="ARBA00022475"/>
    </source>
</evidence>
<dbReference type="InterPro" id="IPR049453">
    <property type="entry name" value="Memb_transporter_dom"/>
</dbReference>
<evidence type="ECO:0000256" key="4">
    <source>
        <dbReference type="ARBA" id="ARBA00022989"/>
    </source>
</evidence>
<dbReference type="Pfam" id="PF13515">
    <property type="entry name" value="FUSC_2"/>
    <property type="match status" value="1"/>
</dbReference>
<protein>
    <submittedName>
        <fullName evidence="9">Putative membrane protein YccC</fullName>
    </submittedName>
</protein>
<keyword evidence="3 7" id="KW-0812">Transmembrane</keyword>
<comment type="subcellular location">
    <subcellularLocation>
        <location evidence="1">Cell membrane</location>
        <topology evidence="1">Multi-pass membrane protein</topology>
    </subcellularLocation>
</comment>
<dbReference type="AlphaFoldDB" id="A0A7W4UQ71"/>
<accession>A0A7W4UQ71</accession>
<evidence type="ECO:0000256" key="5">
    <source>
        <dbReference type="ARBA" id="ARBA00023136"/>
    </source>
</evidence>
<keyword evidence="2" id="KW-1003">Cell membrane</keyword>
<reference evidence="9 10" key="1">
    <citation type="submission" date="2020-08" db="EMBL/GenBank/DDBJ databases">
        <title>Sequencing the genomes of 1000 actinobacteria strains.</title>
        <authorList>
            <person name="Klenk H.-P."/>
        </authorList>
    </citation>
    <scope>NUCLEOTIDE SEQUENCE [LARGE SCALE GENOMIC DNA]</scope>
    <source>
        <strain evidence="9 10">DSM 20419</strain>
    </source>
</reference>
<dbReference type="PANTHER" id="PTHR30509">
    <property type="entry name" value="P-HYDROXYBENZOIC ACID EFFLUX PUMP SUBUNIT-RELATED"/>
    <property type="match status" value="1"/>
</dbReference>
<dbReference type="EMBL" id="JACHWJ010000003">
    <property type="protein sequence ID" value="MBB2958348.1"/>
    <property type="molecule type" value="Genomic_DNA"/>
</dbReference>
<evidence type="ECO:0000256" key="1">
    <source>
        <dbReference type="ARBA" id="ARBA00004651"/>
    </source>
</evidence>
<comment type="similarity">
    <text evidence="6">Belongs to the YccS/YhfK family.</text>
</comment>
<evidence type="ECO:0000313" key="10">
    <source>
        <dbReference type="Proteomes" id="UP000545286"/>
    </source>
</evidence>
<feature type="transmembrane region" description="Helical" evidence="7">
    <location>
        <begin position="96"/>
        <end position="114"/>
    </location>
</feature>
<dbReference type="GO" id="GO:0005886">
    <property type="term" value="C:plasma membrane"/>
    <property type="evidence" value="ECO:0007669"/>
    <property type="project" value="UniProtKB-SubCell"/>
</dbReference>
<evidence type="ECO:0000313" key="9">
    <source>
        <dbReference type="EMBL" id="MBB2958348.1"/>
    </source>
</evidence>
<evidence type="ECO:0000256" key="7">
    <source>
        <dbReference type="SAM" id="Phobius"/>
    </source>
</evidence>
<sequence>MRSLTRLTGLDRIQATKRVPALQVAKTAIAAVGAWLLAGWLIPGPLPVFAAVAALLVVQPSVNQSFAKALERSAGVVIGVAVASAISLVLGPQSWVILLAIVVAMIVAWLLRMTSTTSNQVAISAMLVLALGASTPEYALDRILETLIGAAFGLLINAIILPPVLVAPAQRDTAMLGNEIAASLERLADAIERPQTPESLTEMLLKARLVRPMAGAAENSIAEGLESLAFNPRKSRHHEELVECRELLDRFRPIVTQLTGMTRAVAEHWEPTLADEPQAIAIAEQLRRAAHDTRILIPSEPGEPQAFILEPPALTAPLVVSAPKGGSWVLIGSLIEDLRRIHEGLTAEA</sequence>
<feature type="transmembrane region" description="Helical" evidence="7">
    <location>
        <begin position="146"/>
        <end position="166"/>
    </location>
</feature>
<organism evidence="9 10">
    <name type="scientific">Pseudoclavibacter helvolus</name>
    <dbReference type="NCBI Taxonomy" id="255205"/>
    <lineage>
        <taxon>Bacteria</taxon>
        <taxon>Bacillati</taxon>
        <taxon>Actinomycetota</taxon>
        <taxon>Actinomycetes</taxon>
        <taxon>Micrococcales</taxon>
        <taxon>Microbacteriaceae</taxon>
        <taxon>Pseudoclavibacter</taxon>
    </lineage>
</organism>
<dbReference type="PANTHER" id="PTHR30509:SF9">
    <property type="entry name" value="MULTIDRUG RESISTANCE PROTEIN MDTO"/>
    <property type="match status" value="1"/>
</dbReference>